<dbReference type="PANTHER" id="PTHR13723:SF293">
    <property type="entry name" value="A DISINTEGRIN AND METALLOPROTEINASE WITH THROMBOSPONDIN MOTIFS 18"/>
    <property type="match status" value="1"/>
</dbReference>
<sequence>MIAYPCINPFWVVLYFIFVTSSEFQRDDTAGFEIVHPVLSDISGNTVSHAQLHGNRFKRDSARTDTLYLNITGQGQAFEIHLNENRNLLAPGFKVYHRKRSKDSAEVVETVESSSGGPYHQSTTCHYSGRERSRGGRAALSLCDGLNGIIRIAEEDYIIEPYKQHRVRPSFDPLSGPHKLYRRSTLNTKQTQFCGKAKRRRGKFTLAECLSNIRARDFQCLEHRNKRSTSLVDTDNDFKVSEKTLTQTETKESSKEEEEEEEEPLWKKYQRAITEHEEWTVETLVVVDKIMYYKHGKDNITTFTLTLFNMVSELFTDPSLGDNLNIVLVGLIVLEGDEPGLSIGYHADNTLNSFCSWQSVLVGANGRQHDHAILLTGLDLCSYKNAPCDTLGFAPIEGMCNRIRSCTINEDTGLSTAFTIAHEMGHNFGMFHDGEGNHCTKTTGTLMSPTLVSKEGQFHWSLCSKTYLMKFMNTPQAQCLADRPTKVAELQFPNKLPGELYDADIQCKWQFGRHAQLCTYDFGKDICKSLWCFRGKKRCETKFLPAAEGTSCGYGKWCRSGECVEFGQNGPSPIDGSWSTWTHWTDCSRTCGGGVTTRERQCNKPLPQYGGSACEGEAKVRKMCNFEPCTEGEQDFHKKQCHSYNEKPFRGWLLDWRPNDKLYKAQEPCILYCMAETSSYVFTIKHTATDGMKCRGDKDICVEGTCQPIGCDMMVGSTAENDQCGVCKGDNSTCRIIQGEYTEQPNHDTYFPVAVIPKTATSIKISEKNLSSNYLAIRDIYGNYYLNGQQQVAWPGEYMLGGAQFTYTRPYNEPETLESMGPLKEDIVLEILVQDKNPGIQYKYAIPHLVSPFRSYTPPDNYTWSLSESACTEPCAGGTMNVTVRCLKNLKEEVNETQCDLYKKPQTGKLPCNEDACPPRWVPAEWNSCSKTCGRGKQRRKILCRQRISKTLDKKIKKSNCKSLPKPTRTRRCNLKECPPVWRAGKWNKCSVSCGTGTQARKVFCKSKGKKGKKHPDEMCSGPKPSIVRPCKRSLCPQDSNFEWHLSPWGPCSHSCGPGVRQRYLVCKRVDYRGNTIATRDKYCEKSARPKVSTEESCKLMVCPHKVIDRPKWKVSPWSQCSASCGEGQKSRDITCVDETGQRTLGCDLENRPATSQLCDNGACPTNSSATDCFDRYTWCHLVPQHKVCDHEFYGTHCCLSCKGHR</sequence>
<dbReference type="Gene3D" id="2.60.120.830">
    <property type="match status" value="1"/>
</dbReference>
<keyword evidence="12" id="KW-0325">Glycoprotein</keyword>
<keyword evidence="19" id="KW-0401">Integrin</keyword>
<evidence type="ECO:0000256" key="2">
    <source>
        <dbReference type="ARBA" id="ARBA00022525"/>
    </source>
</evidence>
<feature type="disulfide bond" evidence="15">
    <location>
        <begin position="439"/>
        <end position="463"/>
    </location>
</feature>
<dbReference type="PANTHER" id="PTHR13723">
    <property type="entry name" value="ADAMTS A DISINTEGRIN AND METALLOPROTEASE WITH THROMBOSPONDIN MOTIFS PROTEASE"/>
    <property type="match status" value="1"/>
</dbReference>
<dbReference type="SUPFAM" id="SSF55486">
    <property type="entry name" value="Metalloproteases ('zincins'), catalytic domain"/>
    <property type="match status" value="1"/>
</dbReference>
<feature type="binding site" evidence="14 16">
    <location>
        <position position="432"/>
    </location>
    <ligand>
        <name>Zn(2+)</name>
        <dbReference type="ChEBI" id="CHEBI:29105"/>
        <note>catalytic</note>
    </ligand>
</feature>
<dbReference type="InterPro" id="IPR041645">
    <property type="entry name" value="ADAMTS_CR_2"/>
</dbReference>
<keyword evidence="5 14" id="KW-0479">Metal-binding</keyword>
<feature type="binding site" evidence="14">
    <location>
        <position position="482"/>
    </location>
    <ligand>
        <name>Ca(2+)</name>
        <dbReference type="ChEBI" id="CHEBI:29108"/>
        <label>1</label>
    </ligand>
</feature>
<dbReference type="InParanoid" id="K1PBQ3"/>
<dbReference type="GO" id="GO:0004222">
    <property type="term" value="F:metalloendopeptidase activity"/>
    <property type="evidence" value="ECO:0007669"/>
    <property type="project" value="InterPro"/>
</dbReference>
<evidence type="ECO:0000256" key="18">
    <source>
        <dbReference type="SAM" id="SignalP"/>
    </source>
</evidence>
<dbReference type="InterPro" id="IPR010909">
    <property type="entry name" value="PLAC"/>
</dbReference>
<evidence type="ECO:0000256" key="7">
    <source>
        <dbReference type="ARBA" id="ARBA00022737"/>
    </source>
</evidence>
<dbReference type="InterPro" id="IPR010294">
    <property type="entry name" value="ADAMTS_spacer1"/>
</dbReference>
<keyword evidence="6 18" id="KW-0732">Signal</keyword>
<dbReference type="PROSITE" id="PS50092">
    <property type="entry name" value="TSP1"/>
    <property type="match status" value="5"/>
</dbReference>
<feature type="disulfide bond" evidence="15">
    <location>
        <begin position="518"/>
        <end position="539"/>
    </location>
</feature>
<feature type="binding site" evidence="14">
    <location>
        <position position="370"/>
    </location>
    <ligand>
        <name>Ca(2+)</name>
        <dbReference type="ChEBI" id="CHEBI:29108"/>
        <label>1</label>
    </ligand>
</feature>
<keyword evidence="8" id="KW-0378">Hydrolase</keyword>
<keyword evidence="10" id="KW-0482">Metalloprotease</keyword>
<dbReference type="Gene3D" id="2.20.100.10">
    <property type="entry name" value="Thrombospondin type-1 (TSP1) repeat"/>
    <property type="match status" value="5"/>
</dbReference>
<feature type="binding site" evidence="14 16">
    <location>
        <position position="422"/>
    </location>
    <ligand>
        <name>Zn(2+)</name>
        <dbReference type="ChEBI" id="CHEBI:29105"/>
        <note>catalytic</note>
    </ligand>
</feature>
<dbReference type="FunFam" id="2.20.100.10:FF:000005">
    <property type="entry name" value="ADAM metallopeptidase with thrombospondin type 1 motif 9"/>
    <property type="match status" value="1"/>
</dbReference>
<evidence type="ECO:0000256" key="11">
    <source>
        <dbReference type="ARBA" id="ARBA00023157"/>
    </source>
</evidence>
<evidence type="ECO:0000256" key="6">
    <source>
        <dbReference type="ARBA" id="ARBA00022729"/>
    </source>
</evidence>
<dbReference type="InterPro" id="IPR013273">
    <property type="entry name" value="ADAMTS/ADAMTS-like"/>
</dbReference>
<feature type="disulfide bond" evidence="15">
    <location>
        <begin position="602"/>
        <end position="614"/>
    </location>
</feature>
<reference evidence="19" key="1">
    <citation type="journal article" date="2012" name="Nature">
        <title>The oyster genome reveals stress adaptation and complexity of shell formation.</title>
        <authorList>
            <person name="Zhang G."/>
            <person name="Fang X."/>
            <person name="Guo X."/>
            <person name="Li L."/>
            <person name="Luo R."/>
            <person name="Xu F."/>
            <person name="Yang P."/>
            <person name="Zhang L."/>
            <person name="Wang X."/>
            <person name="Qi H."/>
            <person name="Xiong Z."/>
            <person name="Que H."/>
            <person name="Xie Y."/>
            <person name="Holland P.W."/>
            <person name="Paps J."/>
            <person name="Zhu Y."/>
            <person name="Wu F."/>
            <person name="Chen Y."/>
            <person name="Wang J."/>
            <person name="Peng C."/>
            <person name="Meng J."/>
            <person name="Yang L."/>
            <person name="Liu J."/>
            <person name="Wen B."/>
            <person name="Zhang N."/>
            <person name="Huang Z."/>
            <person name="Zhu Q."/>
            <person name="Feng Y."/>
            <person name="Mount A."/>
            <person name="Hedgecock D."/>
            <person name="Xu Z."/>
            <person name="Liu Y."/>
            <person name="Domazet-Loso T."/>
            <person name="Du Y."/>
            <person name="Sun X."/>
            <person name="Zhang S."/>
            <person name="Liu B."/>
            <person name="Cheng P."/>
            <person name="Jiang X."/>
            <person name="Li J."/>
            <person name="Fan D."/>
            <person name="Wang W."/>
            <person name="Fu W."/>
            <person name="Wang T."/>
            <person name="Wang B."/>
            <person name="Zhang J."/>
            <person name="Peng Z."/>
            <person name="Li Y."/>
            <person name="Li N."/>
            <person name="Wang J."/>
            <person name="Chen M."/>
            <person name="He Y."/>
            <person name="Tan F."/>
            <person name="Song X."/>
            <person name="Zheng Q."/>
            <person name="Huang R."/>
            <person name="Yang H."/>
            <person name="Du X."/>
            <person name="Chen L."/>
            <person name="Yang M."/>
            <person name="Gaffney P.M."/>
            <person name="Wang S."/>
            <person name="Luo L."/>
            <person name="She Z."/>
            <person name="Ming Y."/>
            <person name="Huang W."/>
            <person name="Zhang S."/>
            <person name="Huang B."/>
            <person name="Zhang Y."/>
            <person name="Qu T."/>
            <person name="Ni P."/>
            <person name="Miao G."/>
            <person name="Wang J."/>
            <person name="Wang Q."/>
            <person name="Steinberg C.E."/>
            <person name="Wang H."/>
            <person name="Li N."/>
            <person name="Qian L."/>
            <person name="Zhang G."/>
            <person name="Li Y."/>
            <person name="Yang H."/>
            <person name="Liu X."/>
            <person name="Wang J."/>
            <person name="Yin Y."/>
            <person name="Wang J."/>
        </authorList>
    </citation>
    <scope>NUCLEOTIDE SEQUENCE [LARGE SCALE GENOMIC DNA]</scope>
    <source>
        <strain evidence="19">05x7-T-G4-1.051#20</strain>
    </source>
</reference>
<keyword evidence="7" id="KW-0677">Repeat</keyword>
<evidence type="ECO:0000256" key="15">
    <source>
        <dbReference type="PIRSR" id="PIRSR613273-3"/>
    </source>
</evidence>
<dbReference type="PROSITE" id="PS50215">
    <property type="entry name" value="ADAM_MEPRO"/>
    <property type="match status" value="1"/>
</dbReference>
<evidence type="ECO:0000256" key="10">
    <source>
        <dbReference type="ARBA" id="ARBA00023049"/>
    </source>
</evidence>
<feature type="signal peptide" evidence="18">
    <location>
        <begin position="1"/>
        <end position="21"/>
    </location>
</feature>
<dbReference type="Pfam" id="PF00090">
    <property type="entry name" value="TSP_1"/>
    <property type="match status" value="1"/>
</dbReference>
<feature type="disulfide bond" evidence="15">
    <location>
        <begin position="507"/>
        <end position="532"/>
    </location>
</feature>
<evidence type="ECO:0000256" key="8">
    <source>
        <dbReference type="ARBA" id="ARBA00022801"/>
    </source>
</evidence>
<dbReference type="FunFam" id="3.40.390.10:FF:000001">
    <property type="entry name" value="A disintegrin and metalloproteinase with thrombospondin motifs 1"/>
    <property type="match status" value="1"/>
</dbReference>
<dbReference type="GO" id="GO:0030198">
    <property type="term" value="P:extracellular matrix organization"/>
    <property type="evidence" value="ECO:0007669"/>
    <property type="project" value="InterPro"/>
</dbReference>
<dbReference type="GO" id="GO:0046872">
    <property type="term" value="F:metal ion binding"/>
    <property type="evidence" value="ECO:0007669"/>
    <property type="project" value="UniProtKB-KW"/>
</dbReference>
<gene>
    <name evidence="19" type="ORF">CGI_10004261</name>
</gene>
<dbReference type="EMBL" id="JH819076">
    <property type="protein sequence ID" value="EKC21237.1"/>
    <property type="molecule type" value="Genomic_DNA"/>
</dbReference>
<dbReference type="InterPro" id="IPR036383">
    <property type="entry name" value="TSP1_rpt_sf"/>
</dbReference>
<feature type="region of interest" description="Disordered" evidence="17">
    <location>
        <begin position="110"/>
        <end position="130"/>
    </location>
</feature>
<evidence type="ECO:0000313" key="19">
    <source>
        <dbReference type="EMBL" id="EKC21237.1"/>
    </source>
</evidence>
<dbReference type="Pfam" id="PF08686">
    <property type="entry name" value="PLAC"/>
    <property type="match status" value="1"/>
</dbReference>
<feature type="chain" id="PRO_5044005458" evidence="18">
    <location>
        <begin position="22"/>
        <end position="1206"/>
    </location>
</feature>
<dbReference type="Gene3D" id="3.40.390.10">
    <property type="entry name" value="Collagenase (Catalytic Domain)"/>
    <property type="match status" value="1"/>
</dbReference>
<evidence type="ECO:0000256" key="16">
    <source>
        <dbReference type="PROSITE-ProRule" id="PRU00276"/>
    </source>
</evidence>
<comment type="caution">
    <text evidence="16">Lacks conserved residue(s) required for the propagation of feature annotation.</text>
</comment>
<feature type="binding site" evidence="14">
    <location>
        <position position="479"/>
    </location>
    <ligand>
        <name>Ca(2+)</name>
        <dbReference type="ChEBI" id="CHEBI:29108"/>
        <label>1</label>
    </ligand>
</feature>
<dbReference type="Pfam" id="PF17771">
    <property type="entry name" value="ADAMTS_CR_2"/>
    <property type="match status" value="1"/>
</dbReference>
<dbReference type="Pfam" id="PF19030">
    <property type="entry name" value="TSP1_ADAMTS"/>
    <property type="match status" value="4"/>
</dbReference>
<feature type="disulfide bond" evidence="15">
    <location>
        <begin position="587"/>
        <end position="624"/>
    </location>
</feature>
<feature type="disulfide bond" evidence="15">
    <location>
        <begin position="527"/>
        <end position="558"/>
    </location>
</feature>
<feature type="binding site" evidence="14">
    <location>
        <position position="282"/>
    </location>
    <ligand>
        <name>Ca(2+)</name>
        <dbReference type="ChEBI" id="CHEBI:29108"/>
        <label>2</label>
    </ligand>
</feature>
<keyword evidence="2" id="KW-0964">Secreted</keyword>
<dbReference type="Pfam" id="PF01562">
    <property type="entry name" value="Pep_M12B_propep"/>
    <property type="match status" value="1"/>
</dbReference>
<feature type="disulfide bond" evidence="15">
    <location>
        <begin position="552"/>
        <end position="563"/>
    </location>
</feature>
<feature type="binding site" evidence="14">
    <location>
        <position position="482"/>
    </location>
    <ligand>
        <name>Ca(2+)</name>
        <dbReference type="ChEBI" id="CHEBI:29108"/>
        <label>2</label>
    </ligand>
</feature>
<dbReference type="AlphaFoldDB" id="K1PBQ3"/>
<evidence type="ECO:0000256" key="14">
    <source>
        <dbReference type="PIRSR" id="PIRSR613273-2"/>
    </source>
</evidence>
<comment type="cofactor">
    <cofactor evidence="14">
        <name>Zn(2+)</name>
        <dbReference type="ChEBI" id="CHEBI:29105"/>
    </cofactor>
    <text evidence="14">Binds 1 zinc ion per subunit.</text>
</comment>
<evidence type="ECO:0000256" key="4">
    <source>
        <dbReference type="ARBA" id="ARBA00022670"/>
    </source>
</evidence>
<keyword evidence="11 15" id="KW-1015">Disulfide bond</keyword>
<dbReference type="InterPro" id="IPR050439">
    <property type="entry name" value="ADAMTS_ADAMTS-like"/>
</dbReference>
<feature type="disulfide bond" evidence="15">
    <location>
        <begin position="381"/>
        <end position="388"/>
    </location>
</feature>
<evidence type="ECO:0000256" key="12">
    <source>
        <dbReference type="ARBA" id="ARBA00023180"/>
    </source>
</evidence>
<dbReference type="InterPro" id="IPR002870">
    <property type="entry name" value="Peptidase_M12B_N"/>
</dbReference>
<evidence type="ECO:0000256" key="3">
    <source>
        <dbReference type="ARBA" id="ARBA00022530"/>
    </source>
</evidence>
<keyword evidence="3" id="KW-0272">Extracellular matrix</keyword>
<dbReference type="Gene3D" id="3.40.1620.60">
    <property type="match status" value="1"/>
</dbReference>
<dbReference type="Pfam" id="PF05986">
    <property type="entry name" value="ADAMTS_spacer1"/>
    <property type="match status" value="1"/>
</dbReference>
<evidence type="ECO:0000256" key="9">
    <source>
        <dbReference type="ARBA" id="ARBA00022833"/>
    </source>
</evidence>
<name>K1PBQ3_MAGGI</name>
<feature type="region of interest" description="Disordered" evidence="17">
    <location>
        <begin position="242"/>
        <end position="265"/>
    </location>
</feature>
<dbReference type="PRINTS" id="PR01857">
    <property type="entry name" value="ADAMTSFAMILY"/>
</dbReference>
<dbReference type="Pfam" id="PF01421">
    <property type="entry name" value="Reprolysin"/>
    <property type="match status" value="1"/>
</dbReference>
<dbReference type="SMART" id="SM00209">
    <property type="entry name" value="TSP1"/>
    <property type="match status" value="6"/>
</dbReference>
<comment type="subcellular location">
    <subcellularLocation>
        <location evidence="1">Secreted</location>
        <location evidence="1">Extracellular space</location>
        <location evidence="1">Extracellular matrix</location>
    </subcellularLocation>
</comment>
<keyword evidence="4" id="KW-0645">Protease</keyword>
<dbReference type="HOGENOM" id="CLU_000660_1_1_1"/>
<evidence type="ECO:0000256" key="5">
    <source>
        <dbReference type="ARBA" id="ARBA00022723"/>
    </source>
</evidence>
<proteinExistence type="predicted"/>
<feature type="active site" evidence="13 16">
    <location>
        <position position="423"/>
    </location>
</feature>
<feature type="binding site" evidence="14 16">
    <location>
        <position position="426"/>
    </location>
    <ligand>
        <name>Zn(2+)</name>
        <dbReference type="ChEBI" id="CHEBI:29105"/>
        <note>catalytic</note>
    </ligand>
</feature>
<dbReference type="InterPro" id="IPR000884">
    <property type="entry name" value="TSP1_rpt"/>
</dbReference>
<dbReference type="FunFam" id="2.60.120.830:FF:000001">
    <property type="entry name" value="A disintegrin and metalloproteinase with thrombospondin motifs 1"/>
    <property type="match status" value="1"/>
</dbReference>
<feature type="disulfide bond" evidence="15">
    <location>
        <begin position="591"/>
        <end position="629"/>
    </location>
</feature>
<keyword evidence="14" id="KW-0106">Calcium</keyword>
<dbReference type="SUPFAM" id="SSF82895">
    <property type="entry name" value="TSP-1 type 1 repeat"/>
    <property type="match status" value="5"/>
</dbReference>
<dbReference type="InterPro" id="IPR001590">
    <property type="entry name" value="Peptidase_M12B"/>
</dbReference>
<dbReference type="GO" id="GO:0006508">
    <property type="term" value="P:proteolysis"/>
    <property type="evidence" value="ECO:0007669"/>
    <property type="project" value="UniProtKB-KW"/>
</dbReference>
<feature type="binding site" evidence="14">
    <location>
        <position position="282"/>
    </location>
    <ligand>
        <name>Ca(2+)</name>
        <dbReference type="ChEBI" id="CHEBI:29108"/>
        <label>1</label>
    </ligand>
</feature>
<dbReference type="GO" id="GO:0031012">
    <property type="term" value="C:extracellular matrix"/>
    <property type="evidence" value="ECO:0007669"/>
    <property type="project" value="TreeGrafter"/>
</dbReference>
<dbReference type="MEROPS" id="M12.026"/>
<dbReference type="InterPro" id="IPR024079">
    <property type="entry name" value="MetalloPept_cat_dom_sf"/>
</dbReference>
<dbReference type="GO" id="GO:0007229">
    <property type="term" value="P:integrin-mediated signaling pathway"/>
    <property type="evidence" value="ECO:0007669"/>
    <property type="project" value="UniProtKB-KW"/>
</dbReference>
<dbReference type="PROSITE" id="PS50900">
    <property type="entry name" value="PLAC"/>
    <property type="match status" value="1"/>
</dbReference>
<protein>
    <submittedName>
        <fullName evidence="19">A disintegrin and metalloproteinase with thrombospondin motifs 18</fullName>
    </submittedName>
</protein>
<dbReference type="InterPro" id="IPR045371">
    <property type="entry name" value="ADAMTS_CR_3"/>
</dbReference>
<dbReference type="CDD" id="cd04273">
    <property type="entry name" value="ZnMc_ADAMTS_like"/>
    <property type="match status" value="1"/>
</dbReference>
<evidence type="ECO:0000256" key="1">
    <source>
        <dbReference type="ARBA" id="ARBA00004498"/>
    </source>
</evidence>
<organism evidence="19">
    <name type="scientific">Magallana gigas</name>
    <name type="common">Pacific oyster</name>
    <name type="synonym">Crassostrea gigas</name>
    <dbReference type="NCBI Taxonomy" id="29159"/>
    <lineage>
        <taxon>Eukaryota</taxon>
        <taxon>Metazoa</taxon>
        <taxon>Spiralia</taxon>
        <taxon>Lophotrochozoa</taxon>
        <taxon>Mollusca</taxon>
        <taxon>Bivalvia</taxon>
        <taxon>Autobranchia</taxon>
        <taxon>Pteriomorphia</taxon>
        <taxon>Ostreida</taxon>
        <taxon>Ostreoidea</taxon>
        <taxon>Ostreidae</taxon>
        <taxon>Magallana</taxon>
    </lineage>
</organism>
<evidence type="ECO:0000256" key="13">
    <source>
        <dbReference type="PIRSR" id="PIRSR613273-1"/>
    </source>
</evidence>
<evidence type="ECO:0000256" key="17">
    <source>
        <dbReference type="SAM" id="MobiDB-lite"/>
    </source>
</evidence>
<dbReference type="FunFam" id="2.20.100.10:FF:000007">
    <property type="entry name" value="Thrombospondin 1"/>
    <property type="match status" value="1"/>
</dbReference>
<feature type="disulfide bond" evidence="15">
    <location>
        <begin position="400"/>
        <end position="479"/>
    </location>
</feature>
<accession>K1PBQ3</accession>
<dbReference type="Pfam" id="PF19236">
    <property type="entry name" value="ADAMTS_CR_3"/>
    <property type="match status" value="1"/>
</dbReference>
<keyword evidence="9 14" id="KW-0862">Zinc</keyword>
<feature type="disulfide bond" evidence="15">
    <location>
        <begin position="355"/>
        <end position="406"/>
    </location>
</feature>